<dbReference type="InterPro" id="IPR050297">
    <property type="entry name" value="LipidA_mod_glycosyltrf_83"/>
</dbReference>
<feature type="transmembrane region" description="Helical" evidence="8">
    <location>
        <begin position="88"/>
        <end position="106"/>
    </location>
</feature>
<dbReference type="GO" id="GO:0006493">
    <property type="term" value="P:protein O-linked glycosylation"/>
    <property type="evidence" value="ECO:0007669"/>
    <property type="project" value="InterPro"/>
</dbReference>
<feature type="transmembrane region" description="Helical" evidence="8">
    <location>
        <begin position="162"/>
        <end position="177"/>
    </location>
</feature>
<dbReference type="InterPro" id="IPR003342">
    <property type="entry name" value="ArnT-like_N"/>
</dbReference>
<comment type="caution">
    <text evidence="10">The sequence shown here is derived from an EMBL/GenBank/DDBJ whole genome shotgun (WGS) entry which is preliminary data.</text>
</comment>
<evidence type="ECO:0000313" key="11">
    <source>
        <dbReference type="Proteomes" id="UP000051220"/>
    </source>
</evidence>
<feature type="transmembrane region" description="Helical" evidence="8">
    <location>
        <begin position="405"/>
        <end position="423"/>
    </location>
</feature>
<evidence type="ECO:0000256" key="4">
    <source>
        <dbReference type="ARBA" id="ARBA00022679"/>
    </source>
</evidence>
<keyword evidence="6 8" id="KW-1133">Transmembrane helix</keyword>
<evidence type="ECO:0000256" key="6">
    <source>
        <dbReference type="ARBA" id="ARBA00022989"/>
    </source>
</evidence>
<feature type="non-terminal residue" evidence="10">
    <location>
        <position position="530"/>
    </location>
</feature>
<evidence type="ECO:0000259" key="9">
    <source>
        <dbReference type="Pfam" id="PF02366"/>
    </source>
</evidence>
<gene>
    <name evidence="10" type="ORF">ABS33_03840</name>
</gene>
<feature type="transmembrane region" description="Helical" evidence="8">
    <location>
        <begin position="347"/>
        <end position="369"/>
    </location>
</feature>
<feature type="transmembrane region" description="Helical" evidence="8">
    <location>
        <begin position="291"/>
        <end position="310"/>
    </location>
</feature>
<feature type="transmembrane region" description="Helical" evidence="8">
    <location>
        <begin position="12"/>
        <end position="31"/>
    </location>
</feature>
<evidence type="ECO:0000313" key="10">
    <source>
        <dbReference type="EMBL" id="KRP33672.1"/>
    </source>
</evidence>
<dbReference type="GO" id="GO:0009103">
    <property type="term" value="P:lipopolysaccharide biosynthetic process"/>
    <property type="evidence" value="ECO:0007669"/>
    <property type="project" value="UniProtKB-ARBA"/>
</dbReference>
<evidence type="ECO:0000256" key="7">
    <source>
        <dbReference type="ARBA" id="ARBA00023136"/>
    </source>
</evidence>
<evidence type="ECO:0000256" key="3">
    <source>
        <dbReference type="ARBA" id="ARBA00022676"/>
    </source>
</evidence>
<sequence>MRSEANGRDRILLLLLAVAVAFPFLGSFGLLEPDEGRFAQIGREMAASGDFLVPRLNGIEQFYKPPLVYWISAVGYRLFGVTEWTARLPSALAFAGVIWLTGWMGWRLRGRKVGWMAALILASMVEPYALGRQITLDMSLTFWVTAALACLVEVGMGSRSRWVGYLFFLCMGLGFLAKGPMAWVVPLSGAISWIWATRGSEKRLFLLWKSGVLLTFAVAMSWFVVVCFRYPELWNYFLGYELVERFASTTHGRSKPWWFFIPILVIGAIPWTGFLPGLARQAVDKIREKKMGPVGWFLGSSVVIPFVVVSCSGSKLLTYILPIYPALALALAIWLSGKVCPRCEKVGWGFALISLGVLGPMLWCVRYVWSEAAEVTPSTGYLVGAMLMASVLILLWGWKIRKGDVLAKVGWVAGVAIFLWHGASWEMERINDLLGRQASVCSLAKLANRHQPERLFIYRARAAGLLFVTDRKVWISRADADVVVKPSIEAEGRLFAKPGDLQQGLSAGQKVEGITLRHVYREEFEGKGWE</sequence>
<dbReference type="GO" id="GO:0000030">
    <property type="term" value="F:mannosyltransferase activity"/>
    <property type="evidence" value="ECO:0007669"/>
    <property type="project" value="InterPro"/>
</dbReference>
<feature type="domain" description="ArnT-like N-terminal" evidence="9">
    <location>
        <begin position="18"/>
        <end position="237"/>
    </location>
</feature>
<dbReference type="EMBL" id="LIDN01000101">
    <property type="protein sequence ID" value="KRP33672.1"/>
    <property type="molecule type" value="Genomic_DNA"/>
</dbReference>
<feature type="transmembrane region" description="Helical" evidence="8">
    <location>
        <begin position="113"/>
        <end position="130"/>
    </location>
</feature>
<comment type="subcellular location">
    <subcellularLocation>
        <location evidence="1">Cell membrane</location>
        <topology evidence="1">Multi-pass membrane protein</topology>
    </subcellularLocation>
</comment>
<accession>A0A0R2XBU0</accession>
<dbReference type="PANTHER" id="PTHR33908">
    <property type="entry name" value="MANNOSYLTRANSFERASE YKCB-RELATED"/>
    <property type="match status" value="1"/>
</dbReference>
<dbReference type="Pfam" id="PF02366">
    <property type="entry name" value="PMT"/>
    <property type="match status" value="1"/>
</dbReference>
<dbReference type="GO" id="GO:0005886">
    <property type="term" value="C:plasma membrane"/>
    <property type="evidence" value="ECO:0007669"/>
    <property type="project" value="UniProtKB-SubCell"/>
</dbReference>
<keyword evidence="4" id="KW-0808">Transferase</keyword>
<evidence type="ECO:0000256" key="1">
    <source>
        <dbReference type="ARBA" id="ARBA00004651"/>
    </source>
</evidence>
<evidence type="ECO:0000256" key="5">
    <source>
        <dbReference type="ARBA" id="ARBA00022692"/>
    </source>
</evidence>
<keyword evidence="2" id="KW-1003">Cell membrane</keyword>
<dbReference type="Proteomes" id="UP000051220">
    <property type="component" value="Unassembled WGS sequence"/>
</dbReference>
<keyword evidence="7 8" id="KW-0472">Membrane</keyword>
<dbReference type="GO" id="GO:0016763">
    <property type="term" value="F:pentosyltransferase activity"/>
    <property type="evidence" value="ECO:0007669"/>
    <property type="project" value="TreeGrafter"/>
</dbReference>
<feature type="transmembrane region" description="Helical" evidence="8">
    <location>
        <begin position="212"/>
        <end position="231"/>
    </location>
</feature>
<dbReference type="PANTHER" id="PTHR33908:SF3">
    <property type="entry name" value="UNDECAPRENYL PHOSPHATE-ALPHA-4-AMINO-4-DEOXY-L-ARABINOSE ARABINOSYL TRANSFERASE"/>
    <property type="match status" value="1"/>
</dbReference>
<evidence type="ECO:0000256" key="8">
    <source>
        <dbReference type="SAM" id="Phobius"/>
    </source>
</evidence>
<keyword evidence="5 8" id="KW-0812">Transmembrane</keyword>
<dbReference type="GO" id="GO:0010041">
    <property type="term" value="P:response to iron(III) ion"/>
    <property type="evidence" value="ECO:0007669"/>
    <property type="project" value="TreeGrafter"/>
</dbReference>
<proteinExistence type="predicted"/>
<dbReference type="AlphaFoldDB" id="A0A0R2XBU0"/>
<name>A0A0R2XBU0_9BACT</name>
<evidence type="ECO:0000256" key="2">
    <source>
        <dbReference type="ARBA" id="ARBA00022475"/>
    </source>
</evidence>
<feature type="transmembrane region" description="Helical" evidence="8">
    <location>
        <begin position="257"/>
        <end position="279"/>
    </location>
</feature>
<feature type="transmembrane region" description="Helical" evidence="8">
    <location>
        <begin position="316"/>
        <end position="335"/>
    </location>
</feature>
<protein>
    <recommendedName>
        <fullName evidence="9">ArnT-like N-terminal domain-containing protein</fullName>
    </recommendedName>
</protein>
<reference evidence="10 11" key="1">
    <citation type="submission" date="2015-10" db="EMBL/GenBank/DDBJ databases">
        <title>Metagenome-Assembled Genomes uncover a global brackish microbiome.</title>
        <authorList>
            <person name="Hugerth L.W."/>
            <person name="Larsson J."/>
            <person name="Alneberg J."/>
            <person name="Lindh M.V."/>
            <person name="Legrand C."/>
            <person name="Pinhassi J."/>
            <person name="Andersson A.F."/>
        </authorList>
    </citation>
    <scope>NUCLEOTIDE SEQUENCE [LARGE SCALE GENOMIC DNA]</scope>
    <source>
        <strain evidence="10">BACL9 MAG-120924-bin69</strain>
    </source>
</reference>
<organism evidence="10 11">
    <name type="scientific">Verrucomicrobia subdivision 6 bacterium BACL9 MAG-120924-bin69</name>
    <dbReference type="NCBI Taxonomy" id="1655635"/>
    <lineage>
        <taxon>Bacteria</taxon>
        <taxon>Pseudomonadati</taxon>
        <taxon>Verrucomicrobiota</taxon>
        <taxon>Verrucomicrobiia</taxon>
        <taxon>Verrucomicrobiales</taxon>
        <taxon>Verrucomicrobia subdivision 6</taxon>
    </lineage>
</organism>
<feature type="transmembrane region" description="Helical" evidence="8">
    <location>
        <begin position="381"/>
        <end position="398"/>
    </location>
</feature>
<keyword evidence="3" id="KW-0328">Glycosyltransferase</keyword>